<dbReference type="EMBL" id="JAWWNJ010000149">
    <property type="protein sequence ID" value="KAK6981528.1"/>
    <property type="molecule type" value="Genomic_DNA"/>
</dbReference>
<dbReference type="Proteomes" id="UP001362999">
    <property type="component" value="Unassembled WGS sequence"/>
</dbReference>
<evidence type="ECO:0000313" key="2">
    <source>
        <dbReference type="Proteomes" id="UP001362999"/>
    </source>
</evidence>
<protein>
    <submittedName>
        <fullName evidence="1">Uncharacterized protein</fullName>
    </submittedName>
</protein>
<sequence>MDPDKAYLLNTKYAQTLHAFTLVLVHWGAHSSYPFLSSPTMFSGIHGCTEVACWYQGYPTQSLRIHVHKGMRASSYLHPDEAITHRLDSSDSHMLHPVRALHSSQVACAILDISLWNLFTHRPSLPAPTCTGNKYFISMLPRTVLAPTANHRNTNEADSQVSSPLVYVTKQVGMGCAVFPYASPSLAHLLYAMGVFKLFPCSHRAKPLHRGTTRLSATVLRDWGGRLLPCGRPPPRRTAGSHHALSHPSAAHSLVVHIQEGEMVSQPRAEDLERDSRS</sequence>
<comment type="caution">
    <text evidence="1">The sequence shown here is derived from an EMBL/GenBank/DDBJ whole genome shotgun (WGS) entry which is preliminary data.</text>
</comment>
<dbReference type="AlphaFoldDB" id="A0AAV9ZGQ1"/>
<organism evidence="1 2">
    <name type="scientific">Favolaschia claudopus</name>
    <dbReference type="NCBI Taxonomy" id="2862362"/>
    <lineage>
        <taxon>Eukaryota</taxon>
        <taxon>Fungi</taxon>
        <taxon>Dikarya</taxon>
        <taxon>Basidiomycota</taxon>
        <taxon>Agaricomycotina</taxon>
        <taxon>Agaricomycetes</taxon>
        <taxon>Agaricomycetidae</taxon>
        <taxon>Agaricales</taxon>
        <taxon>Marasmiineae</taxon>
        <taxon>Mycenaceae</taxon>
        <taxon>Favolaschia</taxon>
    </lineage>
</organism>
<gene>
    <name evidence="1" type="ORF">R3P38DRAFT_3233957</name>
</gene>
<accession>A0AAV9ZGQ1</accession>
<proteinExistence type="predicted"/>
<reference evidence="1 2" key="1">
    <citation type="journal article" date="2024" name="J Genomics">
        <title>Draft genome sequencing and assembly of Favolaschia claudopus CIRM-BRFM 2984 isolated from oak limbs.</title>
        <authorList>
            <person name="Navarro D."/>
            <person name="Drula E."/>
            <person name="Chaduli D."/>
            <person name="Cazenave R."/>
            <person name="Ahrendt S."/>
            <person name="Wang J."/>
            <person name="Lipzen A."/>
            <person name="Daum C."/>
            <person name="Barry K."/>
            <person name="Grigoriev I.V."/>
            <person name="Favel A."/>
            <person name="Rosso M.N."/>
            <person name="Martin F."/>
        </authorList>
    </citation>
    <scope>NUCLEOTIDE SEQUENCE [LARGE SCALE GENOMIC DNA]</scope>
    <source>
        <strain evidence="1 2">CIRM-BRFM 2984</strain>
    </source>
</reference>
<evidence type="ECO:0000313" key="1">
    <source>
        <dbReference type="EMBL" id="KAK6981528.1"/>
    </source>
</evidence>
<keyword evidence="2" id="KW-1185">Reference proteome</keyword>
<name>A0AAV9ZGQ1_9AGAR</name>